<dbReference type="CDD" id="cd02064">
    <property type="entry name" value="FAD_synthetase_N"/>
    <property type="match status" value="1"/>
</dbReference>
<feature type="non-terminal residue" evidence="13">
    <location>
        <position position="175"/>
    </location>
</feature>
<comment type="similarity">
    <text evidence="2">Belongs to the RibF family.</text>
</comment>
<dbReference type="Gene3D" id="3.40.50.620">
    <property type="entry name" value="HUPs"/>
    <property type="match status" value="1"/>
</dbReference>
<name>A0ABW9QXZ2_9ACTN</name>
<evidence type="ECO:0000256" key="4">
    <source>
        <dbReference type="ARBA" id="ARBA00022630"/>
    </source>
</evidence>
<keyword evidence="8" id="KW-0547">Nucleotide-binding</keyword>
<evidence type="ECO:0000256" key="1">
    <source>
        <dbReference type="ARBA" id="ARBA00004726"/>
    </source>
</evidence>
<organism evidence="13 14">
    <name type="scientific">Acidiferrimicrobium australe</name>
    <dbReference type="NCBI Taxonomy" id="2664430"/>
    <lineage>
        <taxon>Bacteria</taxon>
        <taxon>Bacillati</taxon>
        <taxon>Actinomycetota</taxon>
        <taxon>Acidimicrobiia</taxon>
        <taxon>Acidimicrobiales</taxon>
        <taxon>Acidimicrobiaceae</taxon>
        <taxon>Acidiferrimicrobium</taxon>
    </lineage>
</organism>
<keyword evidence="7" id="KW-0548">Nucleotidyltransferase</keyword>
<comment type="pathway">
    <text evidence="1">Cofactor biosynthesis; FAD biosynthesis; FAD from FMN: step 1/1.</text>
</comment>
<feature type="domain" description="FAD synthetase" evidence="12">
    <location>
        <begin position="11"/>
        <end position="163"/>
    </location>
</feature>
<evidence type="ECO:0000259" key="12">
    <source>
        <dbReference type="Pfam" id="PF06574"/>
    </source>
</evidence>
<evidence type="ECO:0000313" key="14">
    <source>
        <dbReference type="Proteomes" id="UP000437736"/>
    </source>
</evidence>
<protein>
    <recommendedName>
        <fullName evidence="3">FAD synthase</fullName>
        <ecNumber evidence="3">2.7.7.2</ecNumber>
    </recommendedName>
</protein>
<comment type="caution">
    <text evidence="13">The sequence shown here is derived from an EMBL/GenBank/DDBJ whole genome shotgun (WGS) entry which is preliminary data.</text>
</comment>
<keyword evidence="10" id="KW-0067">ATP-binding</keyword>
<dbReference type="InterPro" id="IPR023468">
    <property type="entry name" value="Riboflavin_kinase"/>
</dbReference>
<evidence type="ECO:0000256" key="2">
    <source>
        <dbReference type="ARBA" id="ARBA00010214"/>
    </source>
</evidence>
<evidence type="ECO:0000256" key="3">
    <source>
        <dbReference type="ARBA" id="ARBA00012393"/>
    </source>
</evidence>
<evidence type="ECO:0000256" key="8">
    <source>
        <dbReference type="ARBA" id="ARBA00022741"/>
    </source>
</evidence>
<keyword evidence="14" id="KW-1185">Reference proteome</keyword>
<keyword evidence="5" id="KW-0288">FMN</keyword>
<comment type="catalytic activity">
    <reaction evidence="11">
        <text>FMN + ATP + H(+) = FAD + diphosphate</text>
        <dbReference type="Rhea" id="RHEA:17237"/>
        <dbReference type="ChEBI" id="CHEBI:15378"/>
        <dbReference type="ChEBI" id="CHEBI:30616"/>
        <dbReference type="ChEBI" id="CHEBI:33019"/>
        <dbReference type="ChEBI" id="CHEBI:57692"/>
        <dbReference type="ChEBI" id="CHEBI:58210"/>
        <dbReference type="EC" id="2.7.7.2"/>
    </reaction>
</comment>
<dbReference type="Pfam" id="PF06574">
    <property type="entry name" value="FAD_syn"/>
    <property type="match status" value="1"/>
</dbReference>
<proteinExistence type="inferred from homology"/>
<dbReference type="InterPro" id="IPR014729">
    <property type="entry name" value="Rossmann-like_a/b/a_fold"/>
</dbReference>
<dbReference type="InterPro" id="IPR015864">
    <property type="entry name" value="FAD_synthase"/>
</dbReference>
<reference evidence="13 14" key="1">
    <citation type="submission" date="2019-11" db="EMBL/GenBank/DDBJ databases">
        <title>Acidiferrimicrobium australis gen. nov., sp. nov., an acidophilic and obligately heterotrophic, member of the Actinobacteria that catalyses dissimilatory oxido- reduction of iron isolated from metal-rich acidic water in Chile.</title>
        <authorList>
            <person name="Gonzalez D."/>
            <person name="Huber K."/>
            <person name="Hedrich S."/>
            <person name="Rojas-Villalobos C."/>
            <person name="Quatrini R."/>
            <person name="Dinamarca M.A."/>
            <person name="Schwarz A."/>
            <person name="Canales C."/>
            <person name="Nancucheo I."/>
        </authorList>
    </citation>
    <scope>NUCLEOTIDE SEQUENCE [LARGE SCALE GENOMIC DNA]</scope>
    <source>
        <strain evidence="13 14">USS-CCA1</strain>
    </source>
</reference>
<accession>A0ABW9QXZ2</accession>
<dbReference type="EMBL" id="WJHE01000543">
    <property type="protein sequence ID" value="MST33278.1"/>
    <property type="molecule type" value="Genomic_DNA"/>
</dbReference>
<evidence type="ECO:0000256" key="11">
    <source>
        <dbReference type="ARBA" id="ARBA00049494"/>
    </source>
</evidence>
<dbReference type="PANTHER" id="PTHR22749">
    <property type="entry name" value="RIBOFLAVIN KINASE/FMN ADENYLYLTRANSFERASE"/>
    <property type="match status" value="1"/>
</dbReference>
<evidence type="ECO:0000256" key="10">
    <source>
        <dbReference type="ARBA" id="ARBA00022840"/>
    </source>
</evidence>
<evidence type="ECO:0000256" key="5">
    <source>
        <dbReference type="ARBA" id="ARBA00022643"/>
    </source>
</evidence>
<keyword evidence="6" id="KW-0808">Transferase</keyword>
<dbReference type="Proteomes" id="UP000437736">
    <property type="component" value="Unassembled WGS sequence"/>
</dbReference>
<dbReference type="EC" id="2.7.7.2" evidence="3"/>
<evidence type="ECO:0000313" key="13">
    <source>
        <dbReference type="EMBL" id="MST33278.1"/>
    </source>
</evidence>
<evidence type="ECO:0000256" key="9">
    <source>
        <dbReference type="ARBA" id="ARBA00022827"/>
    </source>
</evidence>
<dbReference type="PANTHER" id="PTHR22749:SF6">
    <property type="entry name" value="RIBOFLAVIN KINASE"/>
    <property type="match status" value="1"/>
</dbReference>
<keyword evidence="4" id="KW-0285">Flavoprotein</keyword>
<evidence type="ECO:0000256" key="7">
    <source>
        <dbReference type="ARBA" id="ARBA00022695"/>
    </source>
</evidence>
<sequence length="175" mass="18297">APVAAPGVLARGAAVSIGAYDGVHLGHRALIGRTRQEASRLGCASAVVTFDRHPATVVRPASAPRLLTDLDQKLALLASTGVDVTVVVHFDERRAAEEPAHFVREVLVDLLHARAVVVGEDFHFGRARAGNVELLRTLGAELGFSVTGFGLLADGGQPVSSTRIRALLAAGDVEQ</sequence>
<keyword evidence="9" id="KW-0274">FAD</keyword>
<feature type="non-terminal residue" evidence="13">
    <location>
        <position position="1"/>
    </location>
</feature>
<dbReference type="SUPFAM" id="SSF52374">
    <property type="entry name" value="Nucleotidylyl transferase"/>
    <property type="match status" value="1"/>
</dbReference>
<evidence type="ECO:0000256" key="6">
    <source>
        <dbReference type="ARBA" id="ARBA00022679"/>
    </source>
</evidence>
<gene>
    <name evidence="13" type="ORF">GHK86_11175</name>
</gene>